<name>A0ACD3BIJ5_9AGAR</name>
<keyword evidence="2" id="KW-1185">Reference proteome</keyword>
<evidence type="ECO:0000313" key="1">
    <source>
        <dbReference type="EMBL" id="TFK77532.1"/>
    </source>
</evidence>
<protein>
    <submittedName>
        <fullName evidence="1">Uncharacterized protein</fullName>
    </submittedName>
</protein>
<gene>
    <name evidence="1" type="ORF">BDN72DRAFT_852594</name>
</gene>
<accession>A0ACD3BIJ5</accession>
<sequence>MHQSLRGAGKAAFRRETLTRPDNSHKTKKPRNQKSPLSISKRRQERSRWGKKITRINPMISPNRPRMVGKGLTRKLCQGGRAASRIELLYRVVFEIAQIAQR</sequence>
<dbReference type="EMBL" id="ML208259">
    <property type="protein sequence ID" value="TFK77532.1"/>
    <property type="molecule type" value="Genomic_DNA"/>
</dbReference>
<evidence type="ECO:0000313" key="2">
    <source>
        <dbReference type="Proteomes" id="UP000308600"/>
    </source>
</evidence>
<dbReference type="Proteomes" id="UP000308600">
    <property type="component" value="Unassembled WGS sequence"/>
</dbReference>
<reference evidence="1 2" key="1">
    <citation type="journal article" date="2019" name="Nat. Ecol. Evol.">
        <title>Megaphylogeny resolves global patterns of mushroom evolution.</title>
        <authorList>
            <person name="Varga T."/>
            <person name="Krizsan K."/>
            <person name="Foldi C."/>
            <person name="Dima B."/>
            <person name="Sanchez-Garcia M."/>
            <person name="Sanchez-Ramirez S."/>
            <person name="Szollosi G.J."/>
            <person name="Szarkandi J.G."/>
            <person name="Papp V."/>
            <person name="Albert L."/>
            <person name="Andreopoulos W."/>
            <person name="Angelini C."/>
            <person name="Antonin V."/>
            <person name="Barry K.W."/>
            <person name="Bougher N.L."/>
            <person name="Buchanan P."/>
            <person name="Buyck B."/>
            <person name="Bense V."/>
            <person name="Catcheside P."/>
            <person name="Chovatia M."/>
            <person name="Cooper J."/>
            <person name="Damon W."/>
            <person name="Desjardin D."/>
            <person name="Finy P."/>
            <person name="Geml J."/>
            <person name="Haridas S."/>
            <person name="Hughes K."/>
            <person name="Justo A."/>
            <person name="Karasinski D."/>
            <person name="Kautmanova I."/>
            <person name="Kiss B."/>
            <person name="Kocsube S."/>
            <person name="Kotiranta H."/>
            <person name="LaButti K.M."/>
            <person name="Lechner B.E."/>
            <person name="Liimatainen K."/>
            <person name="Lipzen A."/>
            <person name="Lukacs Z."/>
            <person name="Mihaltcheva S."/>
            <person name="Morgado L.N."/>
            <person name="Niskanen T."/>
            <person name="Noordeloos M.E."/>
            <person name="Ohm R.A."/>
            <person name="Ortiz-Santana B."/>
            <person name="Ovrebo C."/>
            <person name="Racz N."/>
            <person name="Riley R."/>
            <person name="Savchenko A."/>
            <person name="Shiryaev A."/>
            <person name="Soop K."/>
            <person name="Spirin V."/>
            <person name="Szebenyi C."/>
            <person name="Tomsovsky M."/>
            <person name="Tulloss R.E."/>
            <person name="Uehling J."/>
            <person name="Grigoriev I.V."/>
            <person name="Vagvolgyi C."/>
            <person name="Papp T."/>
            <person name="Martin F.M."/>
            <person name="Miettinen O."/>
            <person name="Hibbett D.S."/>
            <person name="Nagy L.G."/>
        </authorList>
    </citation>
    <scope>NUCLEOTIDE SEQUENCE [LARGE SCALE GENOMIC DNA]</scope>
    <source>
        <strain evidence="1 2">NL-1719</strain>
    </source>
</reference>
<proteinExistence type="predicted"/>
<organism evidence="1 2">
    <name type="scientific">Pluteus cervinus</name>
    <dbReference type="NCBI Taxonomy" id="181527"/>
    <lineage>
        <taxon>Eukaryota</taxon>
        <taxon>Fungi</taxon>
        <taxon>Dikarya</taxon>
        <taxon>Basidiomycota</taxon>
        <taxon>Agaricomycotina</taxon>
        <taxon>Agaricomycetes</taxon>
        <taxon>Agaricomycetidae</taxon>
        <taxon>Agaricales</taxon>
        <taxon>Pluteineae</taxon>
        <taxon>Pluteaceae</taxon>
        <taxon>Pluteus</taxon>
    </lineage>
</organism>